<keyword evidence="2" id="KW-0472">Membrane</keyword>
<dbReference type="Pfam" id="PF16732">
    <property type="entry name" value="ComP_DUS"/>
    <property type="match status" value="1"/>
</dbReference>
<dbReference type="PANTHER" id="PTHR30093:SF47">
    <property type="entry name" value="TYPE IV PILUS NON-CORE MINOR PILIN PILE"/>
    <property type="match status" value="1"/>
</dbReference>
<gene>
    <name evidence="3" type="ORF">ACFO3Q_06900</name>
</gene>
<evidence type="ECO:0000256" key="1">
    <source>
        <dbReference type="ARBA" id="ARBA00022481"/>
    </source>
</evidence>
<keyword evidence="2" id="KW-0812">Transmembrane</keyword>
<keyword evidence="2" id="KW-1133">Transmembrane helix</keyword>
<dbReference type="Gene3D" id="3.30.700.10">
    <property type="entry name" value="Glycoprotein, Type 4 Pilin"/>
    <property type="match status" value="1"/>
</dbReference>
<dbReference type="Proteomes" id="UP001595892">
    <property type="component" value="Unassembled WGS sequence"/>
</dbReference>
<dbReference type="InterPro" id="IPR000983">
    <property type="entry name" value="Bac_GSPG_pilin"/>
</dbReference>
<comment type="caution">
    <text evidence="3">The sequence shown here is derived from an EMBL/GenBank/DDBJ whole genome shotgun (WGS) entry which is preliminary data.</text>
</comment>
<evidence type="ECO:0000313" key="3">
    <source>
        <dbReference type="EMBL" id="MFC4727899.1"/>
    </source>
</evidence>
<evidence type="ECO:0000313" key="4">
    <source>
        <dbReference type="Proteomes" id="UP001595892"/>
    </source>
</evidence>
<dbReference type="InterPro" id="IPR045584">
    <property type="entry name" value="Pilin-like"/>
</dbReference>
<dbReference type="RefSeq" id="WP_377003906.1">
    <property type="nucleotide sequence ID" value="NZ_JBHSGG010000017.1"/>
</dbReference>
<name>A0ABV9NKH1_9GAMM</name>
<dbReference type="InterPro" id="IPR012902">
    <property type="entry name" value="N_methyl_site"/>
</dbReference>
<proteinExistence type="predicted"/>
<protein>
    <submittedName>
        <fullName evidence="3">Type IV pilin protein</fullName>
    </submittedName>
</protein>
<keyword evidence="1" id="KW-0488">Methylation</keyword>
<dbReference type="EMBL" id="JBHSGG010000017">
    <property type="protein sequence ID" value="MFC4727899.1"/>
    <property type="molecule type" value="Genomic_DNA"/>
</dbReference>
<sequence>MKTNRNSGFTLIELMIVVAVVAILAAIAIPSYQDSVRKGRRGQVKADLVEFSQLLERHHTTNNSYVGVNLPTHSPRTGTAFYRIDAAVTDHAFTLSAQPLAAGGQEKDRCGMLTLRNTGAKTAKGNDSSPATLQECW</sequence>
<feature type="transmembrane region" description="Helical" evidence="2">
    <location>
        <begin position="12"/>
        <end position="32"/>
    </location>
</feature>
<dbReference type="SUPFAM" id="SSF54523">
    <property type="entry name" value="Pili subunits"/>
    <property type="match status" value="1"/>
</dbReference>
<dbReference type="PANTHER" id="PTHR30093">
    <property type="entry name" value="GENERAL SECRETION PATHWAY PROTEIN G"/>
    <property type="match status" value="1"/>
</dbReference>
<dbReference type="PRINTS" id="PR00813">
    <property type="entry name" value="BCTERIALGSPG"/>
</dbReference>
<evidence type="ECO:0000256" key="2">
    <source>
        <dbReference type="SAM" id="Phobius"/>
    </source>
</evidence>
<keyword evidence="4" id="KW-1185">Reference proteome</keyword>
<dbReference type="NCBIfam" id="TIGR02532">
    <property type="entry name" value="IV_pilin_GFxxxE"/>
    <property type="match status" value="1"/>
</dbReference>
<organism evidence="3 4">
    <name type="scientific">Coralloluteibacterium thermophilum</name>
    <dbReference type="NCBI Taxonomy" id="2707049"/>
    <lineage>
        <taxon>Bacteria</taxon>
        <taxon>Pseudomonadati</taxon>
        <taxon>Pseudomonadota</taxon>
        <taxon>Gammaproteobacteria</taxon>
        <taxon>Lysobacterales</taxon>
        <taxon>Lysobacteraceae</taxon>
        <taxon>Coralloluteibacterium</taxon>
    </lineage>
</organism>
<reference evidence="4" key="1">
    <citation type="journal article" date="2019" name="Int. J. Syst. Evol. Microbiol.">
        <title>The Global Catalogue of Microorganisms (GCM) 10K type strain sequencing project: providing services to taxonomists for standard genome sequencing and annotation.</title>
        <authorList>
            <consortium name="The Broad Institute Genomics Platform"/>
            <consortium name="The Broad Institute Genome Sequencing Center for Infectious Disease"/>
            <person name="Wu L."/>
            <person name="Ma J."/>
        </authorList>
    </citation>
    <scope>NUCLEOTIDE SEQUENCE [LARGE SCALE GENOMIC DNA]</scope>
    <source>
        <strain evidence="4">CGMCC 1.13574</strain>
    </source>
</reference>
<dbReference type="InterPro" id="IPR031982">
    <property type="entry name" value="PilE-like"/>
</dbReference>
<dbReference type="PROSITE" id="PS00409">
    <property type="entry name" value="PROKAR_NTER_METHYL"/>
    <property type="match status" value="1"/>
</dbReference>
<accession>A0ABV9NKH1</accession>
<dbReference type="Pfam" id="PF07963">
    <property type="entry name" value="N_methyl"/>
    <property type="match status" value="1"/>
</dbReference>